<evidence type="ECO:0000313" key="4">
    <source>
        <dbReference type="Proteomes" id="UP000237082"/>
    </source>
</evidence>
<protein>
    <recommendedName>
        <fullName evidence="5">HupE/UreJ family protein</fullName>
    </recommendedName>
</protein>
<sequence length="356" mass="38036">MWKTLLMWLALCLPCQAHLMVAQHGTLNLAHGGGYMVLSLPVSSFQGLSLKTPGRITLPELRVGHAAIEAQLQREAQLLAYGRPLPLQGLMLSFSVNEGSDSTDQLVALGRYPLPPLEAPLAFRVGLYGAVPVERRYEITVTRPGESELLVLTPDSESRPLWRSAWAVMGDYFKLGVNHILTGFDHMLFLLVVLSAGWRWRAVVLALSAFTVGHAITLAACVWGGLAASPAIVEPAIAATIVGMALLDWRARMRGAVMPVGLRIGLVFGFALIHGLGFAGALAELGLDPGHRLPSVAGFNLGIEAGQLLVAALYGLVVWLAKKVDEGHGLRLARLANWAGIAAGSFWLASRLLGVG</sequence>
<evidence type="ECO:0000256" key="2">
    <source>
        <dbReference type="SAM" id="SignalP"/>
    </source>
</evidence>
<feature type="transmembrane region" description="Helical" evidence="1">
    <location>
        <begin position="177"/>
        <end position="196"/>
    </location>
</feature>
<keyword evidence="1" id="KW-0472">Membrane</keyword>
<feature type="transmembrane region" description="Helical" evidence="1">
    <location>
        <begin position="332"/>
        <end position="350"/>
    </location>
</feature>
<feature type="chain" id="PRO_5015602522" description="HupE/UreJ family protein" evidence="2">
    <location>
        <begin position="18"/>
        <end position="356"/>
    </location>
</feature>
<dbReference type="OrthoDB" id="9808870at2"/>
<evidence type="ECO:0000256" key="1">
    <source>
        <dbReference type="SAM" id="Phobius"/>
    </source>
</evidence>
<organism evidence="3 4">
    <name type="scientific">Chromobacterium alticapitis</name>
    <dbReference type="NCBI Taxonomy" id="2073169"/>
    <lineage>
        <taxon>Bacteria</taxon>
        <taxon>Pseudomonadati</taxon>
        <taxon>Pseudomonadota</taxon>
        <taxon>Betaproteobacteria</taxon>
        <taxon>Neisseriales</taxon>
        <taxon>Chromobacteriaceae</taxon>
        <taxon>Chromobacterium</taxon>
    </lineage>
</organism>
<feature type="signal peptide" evidence="2">
    <location>
        <begin position="1"/>
        <end position="17"/>
    </location>
</feature>
<feature type="transmembrane region" description="Helical" evidence="1">
    <location>
        <begin position="203"/>
        <end position="226"/>
    </location>
</feature>
<proteinExistence type="predicted"/>
<dbReference type="InterPro" id="IPR032809">
    <property type="entry name" value="Put_HupE_UreJ"/>
</dbReference>
<name>A0A2S5DF61_9NEIS</name>
<comment type="caution">
    <text evidence="3">The sequence shown here is derived from an EMBL/GenBank/DDBJ whole genome shotgun (WGS) entry which is preliminary data.</text>
</comment>
<keyword evidence="1" id="KW-0812">Transmembrane</keyword>
<reference evidence="4" key="1">
    <citation type="submission" date="2018-02" db="EMBL/GenBank/DDBJ databases">
        <authorList>
            <person name="O'Hara-Hanley K."/>
            <person name="Soby S."/>
        </authorList>
    </citation>
    <scope>NUCLEOTIDE SEQUENCE [LARGE SCALE GENOMIC DNA]</scope>
    <source>
        <strain evidence="4">MWU14-2602</strain>
    </source>
</reference>
<dbReference type="EMBL" id="PQWB01000049">
    <property type="protein sequence ID" value="POZ61612.1"/>
    <property type="molecule type" value="Genomic_DNA"/>
</dbReference>
<feature type="transmembrane region" description="Helical" evidence="1">
    <location>
        <begin position="301"/>
        <end position="320"/>
    </location>
</feature>
<dbReference type="AlphaFoldDB" id="A0A2S5DF61"/>
<dbReference type="RefSeq" id="WP_103903027.1">
    <property type="nucleotide sequence ID" value="NZ_PQWB01000049.1"/>
</dbReference>
<gene>
    <name evidence="3" type="ORF">C2I19_12510</name>
</gene>
<dbReference type="Proteomes" id="UP000237082">
    <property type="component" value="Unassembled WGS sequence"/>
</dbReference>
<accession>A0A2S5DF61</accession>
<dbReference type="Pfam" id="PF13795">
    <property type="entry name" value="HupE_UreJ_2"/>
    <property type="match status" value="1"/>
</dbReference>
<evidence type="ECO:0008006" key="5">
    <source>
        <dbReference type="Google" id="ProtNLM"/>
    </source>
</evidence>
<keyword evidence="1" id="KW-1133">Transmembrane helix</keyword>
<keyword evidence="4" id="KW-1185">Reference proteome</keyword>
<keyword evidence="2" id="KW-0732">Signal</keyword>
<evidence type="ECO:0000313" key="3">
    <source>
        <dbReference type="EMBL" id="POZ61612.1"/>
    </source>
</evidence>
<feature type="transmembrane region" description="Helical" evidence="1">
    <location>
        <begin position="232"/>
        <end position="249"/>
    </location>
</feature>
<feature type="transmembrane region" description="Helical" evidence="1">
    <location>
        <begin position="261"/>
        <end position="281"/>
    </location>
</feature>